<accession>A0A194V781</accession>
<dbReference type="STRING" id="694573.A0A194V781"/>
<dbReference type="SUPFAM" id="SSF52047">
    <property type="entry name" value="RNI-like"/>
    <property type="match status" value="1"/>
</dbReference>
<evidence type="ECO:0000313" key="2">
    <source>
        <dbReference type="Proteomes" id="UP000078576"/>
    </source>
</evidence>
<keyword evidence="2" id="KW-1185">Reference proteome</keyword>
<proteinExistence type="predicted"/>
<protein>
    <submittedName>
        <fullName evidence="1">Uncharacterized protein</fullName>
    </submittedName>
</protein>
<dbReference type="OrthoDB" id="4758907at2759"/>
<organism evidence="1 2">
    <name type="scientific">Cytospora mali</name>
    <name type="common">Apple Valsa canker fungus</name>
    <name type="synonym">Valsa mali</name>
    <dbReference type="NCBI Taxonomy" id="578113"/>
    <lineage>
        <taxon>Eukaryota</taxon>
        <taxon>Fungi</taxon>
        <taxon>Dikarya</taxon>
        <taxon>Ascomycota</taxon>
        <taxon>Pezizomycotina</taxon>
        <taxon>Sordariomycetes</taxon>
        <taxon>Sordariomycetidae</taxon>
        <taxon>Diaporthales</taxon>
        <taxon>Cytosporaceae</taxon>
        <taxon>Cytospora</taxon>
    </lineage>
</organism>
<dbReference type="EMBL" id="KN714735">
    <property type="protein sequence ID" value="KUI59744.1"/>
    <property type="molecule type" value="Genomic_DNA"/>
</dbReference>
<dbReference type="Proteomes" id="UP000078576">
    <property type="component" value="Unassembled WGS sequence"/>
</dbReference>
<dbReference type="AlphaFoldDB" id="A0A194V781"/>
<reference evidence="2" key="1">
    <citation type="submission" date="2014-12" db="EMBL/GenBank/DDBJ databases">
        <title>Genome Sequence of Valsa Canker Pathogens Uncovers a Specific Adaption of Colonization on Woody Bark.</title>
        <authorList>
            <person name="Yin Z."/>
            <person name="Liu H."/>
            <person name="Gao X."/>
            <person name="Li Z."/>
            <person name="Song N."/>
            <person name="Ke X."/>
            <person name="Dai Q."/>
            <person name="Wu Y."/>
            <person name="Sun Y."/>
            <person name="Xu J.-R."/>
            <person name="Kang Z.K."/>
            <person name="Wang L."/>
            <person name="Huang L."/>
        </authorList>
    </citation>
    <scope>NUCLEOTIDE SEQUENCE [LARGE SCALE GENOMIC DNA]</scope>
    <source>
        <strain evidence="2">SXYL134</strain>
    </source>
</reference>
<name>A0A194V781_CYTMA</name>
<evidence type="ECO:0000313" key="1">
    <source>
        <dbReference type="EMBL" id="KUI59744.1"/>
    </source>
</evidence>
<sequence length="608" mass="69573">MPMPDSFPSKSIESITATEDLIHCIASHLPSRVALRNLCLVSKWFNHVFSQFLYSHIVFHDGNARMLRDPELLNLLVANPRLIHTKALSFKLIEGSWAIGNHREVGRLVDAPGYGRMGDIRYWAGIYNDSITKITSLTPNLYHFDWENWPISQTLLETLKETCSSLRDVSIVYSNLARFSRTERYYRNAASTFEEVKPRLIPFPIPELQNLRKLYLYEITGDLDIWIPKLASMLGKSRFLEELGLSMSSECERRYALAGKSTEFLNFFVALVKLYKDQGHEVLRLRVLRLGYGVLLNTPQEVQKYGSLEQADYLSDFTHRAYLEELFIDNDLDVGCALSIRNAAGQIAWPTVTPSFLPNLRRFTFTSLSERSLEWLVAQPDPTFANGLCMGVGTERLAFSYVDEEGAVRRATASSIQRHIGKFHNRTFFLQKYRQTENLPLKCSTLLILKPCHKDDLAVVGGCPWIETLVICLQKQTSASALKMIAKGLPSTKRLWIRIGMDYPLVNARDEANHRGNAIRLREGSLVDEQPYLYGMWREKWTEMAEAMAESGSCPTEYLKIGHLGWRVLPRAKGGRRSEIQALDRWEDGAEGPDVFRYNDPVRRDKPY</sequence>
<gene>
    <name evidence="1" type="ORF">VP1G_11096</name>
</gene>